<name>A0A9N9FY03_9GLOM</name>
<evidence type="ECO:0000313" key="1">
    <source>
        <dbReference type="EMBL" id="CAG8568033.1"/>
    </source>
</evidence>
<dbReference type="OrthoDB" id="2435800at2759"/>
<accession>A0A9N9FY03</accession>
<dbReference type="AlphaFoldDB" id="A0A9N9FY03"/>
<dbReference type="Proteomes" id="UP000789396">
    <property type="component" value="Unassembled WGS sequence"/>
</dbReference>
<proteinExistence type="predicted"/>
<reference evidence="1" key="1">
    <citation type="submission" date="2021-06" db="EMBL/GenBank/DDBJ databases">
        <authorList>
            <person name="Kallberg Y."/>
            <person name="Tangrot J."/>
            <person name="Rosling A."/>
        </authorList>
    </citation>
    <scope>NUCLEOTIDE SEQUENCE</scope>
    <source>
        <strain evidence="1">IN212</strain>
    </source>
</reference>
<protein>
    <submittedName>
        <fullName evidence="1">12745_t:CDS:1</fullName>
    </submittedName>
</protein>
<dbReference type="EMBL" id="CAJVPZ010005977">
    <property type="protein sequence ID" value="CAG8568033.1"/>
    <property type="molecule type" value="Genomic_DNA"/>
</dbReference>
<gene>
    <name evidence="1" type="ORF">RFULGI_LOCUS5339</name>
</gene>
<comment type="caution">
    <text evidence="1">The sequence shown here is derived from an EMBL/GenBank/DDBJ whole genome shotgun (WGS) entry which is preliminary data.</text>
</comment>
<keyword evidence="2" id="KW-1185">Reference proteome</keyword>
<sequence length="243" mass="28277">MGENSKVFYVDSLELDIGLESEICEDNLAATCENETTTLYSGKRFLIWKVCENFLKKWAKKQVFHIIKDRVSHEDNIIRRWTFLCEYSRSYDSNSHKDTKTKKKKYTFLVNVSCLKVKNLEDAEILDEDDLAISIQDHEADSLQVVLKEMFKFVGVSNIKEIWAISIGNSLKAKHYIIFLLQEFVDNIDESDSESEDEQNNNDKENINPIVSLKNLKAWRGKGWPTDTNWFKSVHKAPKLKVN</sequence>
<evidence type="ECO:0000313" key="2">
    <source>
        <dbReference type="Proteomes" id="UP000789396"/>
    </source>
</evidence>
<organism evidence="1 2">
    <name type="scientific">Racocetra fulgida</name>
    <dbReference type="NCBI Taxonomy" id="60492"/>
    <lineage>
        <taxon>Eukaryota</taxon>
        <taxon>Fungi</taxon>
        <taxon>Fungi incertae sedis</taxon>
        <taxon>Mucoromycota</taxon>
        <taxon>Glomeromycotina</taxon>
        <taxon>Glomeromycetes</taxon>
        <taxon>Diversisporales</taxon>
        <taxon>Gigasporaceae</taxon>
        <taxon>Racocetra</taxon>
    </lineage>
</organism>